<evidence type="ECO:0000313" key="4">
    <source>
        <dbReference type="Proteomes" id="UP001152523"/>
    </source>
</evidence>
<keyword evidence="4" id="KW-1185">Reference proteome</keyword>
<dbReference type="InterPro" id="IPR001164">
    <property type="entry name" value="ArfGAP_dom"/>
</dbReference>
<dbReference type="AlphaFoldDB" id="A0AAV0FE04"/>
<dbReference type="GO" id="GO:0005096">
    <property type="term" value="F:GTPase activator activity"/>
    <property type="evidence" value="ECO:0007669"/>
    <property type="project" value="InterPro"/>
</dbReference>
<dbReference type="InterPro" id="IPR044520">
    <property type="entry name" value="ARF_GAP_AGD5/15"/>
</dbReference>
<dbReference type="SUPFAM" id="SSF57863">
    <property type="entry name" value="ArfGap/RecO-like zinc finger"/>
    <property type="match status" value="1"/>
</dbReference>
<keyword evidence="1" id="KW-0863">Zinc-finger</keyword>
<comment type="caution">
    <text evidence="3">The sequence shown here is derived from an EMBL/GenBank/DDBJ whole genome shotgun (WGS) entry which is preliminary data.</text>
</comment>
<sequence length="267" mass="29808">MNGKATVSKELNAKHAKILEGLLKLPENKECADCKSKGPRWASVNLGIFICLQCSGISQRYAEKRWVPRKVVRLEPKPEADKYLKPSSSDVEKEKLNWITFDTDMENPSSSFSGVSIPDPNPNIIKSMNLPSCEPKKPNTRNDIQPVFSAPNVDYATQLFDMLFKEESKENFKKESALPEGSKCVGEKPLIKKNVSSTITGSTNKFDPGIEELIKDFSPVTEISLNVVQNNLPYPFGKVGNVHPSLFKVPSASYPNSSMYISHQTRR</sequence>
<gene>
    <name evidence="3" type="ORF">CEPIT_LOCUS33155</name>
</gene>
<dbReference type="InterPro" id="IPR037278">
    <property type="entry name" value="ARFGAP/RecO"/>
</dbReference>
<proteinExistence type="predicted"/>
<evidence type="ECO:0000256" key="1">
    <source>
        <dbReference type="PROSITE-ProRule" id="PRU00288"/>
    </source>
</evidence>
<dbReference type="PANTHER" id="PTHR46419:SF2">
    <property type="entry name" value="ADP-RIBOSYLATION FACTOR GTPASE-ACTIVATING PROTEIN AGD5"/>
    <property type="match status" value="1"/>
</dbReference>
<evidence type="ECO:0000313" key="3">
    <source>
        <dbReference type="EMBL" id="CAH9133711.1"/>
    </source>
</evidence>
<keyword evidence="1" id="KW-0479">Metal-binding</keyword>
<keyword evidence="1" id="KW-0862">Zinc</keyword>
<dbReference type="Proteomes" id="UP001152523">
    <property type="component" value="Unassembled WGS sequence"/>
</dbReference>
<dbReference type="PROSITE" id="PS50115">
    <property type="entry name" value="ARFGAP"/>
    <property type="match status" value="1"/>
</dbReference>
<dbReference type="EMBL" id="CAMAPF010000977">
    <property type="protein sequence ID" value="CAH9133711.1"/>
    <property type="molecule type" value="Genomic_DNA"/>
</dbReference>
<dbReference type="PANTHER" id="PTHR46419">
    <property type="entry name" value="ADP-RIBOSYLATION FACTOR GTPASE-ACTIVATING PROTEIN AGD5"/>
    <property type="match status" value="1"/>
</dbReference>
<organism evidence="3 4">
    <name type="scientific">Cuscuta epithymum</name>
    <dbReference type="NCBI Taxonomy" id="186058"/>
    <lineage>
        <taxon>Eukaryota</taxon>
        <taxon>Viridiplantae</taxon>
        <taxon>Streptophyta</taxon>
        <taxon>Embryophyta</taxon>
        <taxon>Tracheophyta</taxon>
        <taxon>Spermatophyta</taxon>
        <taxon>Magnoliopsida</taxon>
        <taxon>eudicotyledons</taxon>
        <taxon>Gunneridae</taxon>
        <taxon>Pentapetalae</taxon>
        <taxon>asterids</taxon>
        <taxon>lamiids</taxon>
        <taxon>Solanales</taxon>
        <taxon>Convolvulaceae</taxon>
        <taxon>Cuscuteae</taxon>
        <taxon>Cuscuta</taxon>
        <taxon>Cuscuta subgen. Cuscuta</taxon>
    </lineage>
</organism>
<dbReference type="InterPro" id="IPR038508">
    <property type="entry name" value="ArfGAP_dom_sf"/>
</dbReference>
<feature type="domain" description="Arf-GAP" evidence="2">
    <location>
        <begin position="16"/>
        <end position="98"/>
    </location>
</feature>
<dbReference type="PRINTS" id="PR00405">
    <property type="entry name" value="REVINTRACTNG"/>
</dbReference>
<dbReference type="GO" id="GO:0008270">
    <property type="term" value="F:zinc ion binding"/>
    <property type="evidence" value="ECO:0007669"/>
    <property type="project" value="UniProtKB-KW"/>
</dbReference>
<name>A0AAV0FE04_9ASTE</name>
<evidence type="ECO:0000259" key="2">
    <source>
        <dbReference type="PROSITE" id="PS50115"/>
    </source>
</evidence>
<reference evidence="3" key="1">
    <citation type="submission" date="2022-07" db="EMBL/GenBank/DDBJ databases">
        <authorList>
            <person name="Macas J."/>
            <person name="Novak P."/>
            <person name="Neumann P."/>
        </authorList>
    </citation>
    <scope>NUCLEOTIDE SEQUENCE</scope>
</reference>
<dbReference type="SMART" id="SM00105">
    <property type="entry name" value="ArfGap"/>
    <property type="match status" value="1"/>
</dbReference>
<accession>A0AAV0FE04</accession>
<protein>
    <recommendedName>
        <fullName evidence="2">Arf-GAP domain-containing protein</fullName>
    </recommendedName>
</protein>
<dbReference type="Gene3D" id="1.10.220.150">
    <property type="entry name" value="Arf GTPase activating protein"/>
    <property type="match status" value="1"/>
</dbReference>
<dbReference type="Pfam" id="PF01412">
    <property type="entry name" value="ArfGap"/>
    <property type="match status" value="1"/>
</dbReference>